<evidence type="ECO:0000256" key="1">
    <source>
        <dbReference type="SAM" id="MobiDB-lite"/>
    </source>
</evidence>
<gene>
    <name evidence="2" type="ORF">H4R26_003147</name>
</gene>
<keyword evidence="3" id="KW-1185">Reference proteome</keyword>
<accession>A0A9W8BII7</accession>
<organism evidence="2 3">
    <name type="scientific">Coemansia thaxteri</name>
    <dbReference type="NCBI Taxonomy" id="2663907"/>
    <lineage>
        <taxon>Eukaryota</taxon>
        <taxon>Fungi</taxon>
        <taxon>Fungi incertae sedis</taxon>
        <taxon>Zoopagomycota</taxon>
        <taxon>Kickxellomycotina</taxon>
        <taxon>Kickxellomycetes</taxon>
        <taxon>Kickxellales</taxon>
        <taxon>Kickxellaceae</taxon>
        <taxon>Coemansia</taxon>
    </lineage>
</organism>
<evidence type="ECO:0000313" key="3">
    <source>
        <dbReference type="Proteomes" id="UP001150907"/>
    </source>
</evidence>
<dbReference type="Proteomes" id="UP001150907">
    <property type="component" value="Unassembled WGS sequence"/>
</dbReference>
<dbReference type="EMBL" id="JANBQF010000232">
    <property type="protein sequence ID" value="KAJ2003296.1"/>
    <property type="molecule type" value="Genomic_DNA"/>
</dbReference>
<dbReference type="OrthoDB" id="5582214at2759"/>
<feature type="compositionally biased region" description="Acidic residues" evidence="1">
    <location>
        <begin position="133"/>
        <end position="142"/>
    </location>
</feature>
<sequence length="166" mass="18557">MPNSPDLPIAIISATGPSVISTSLVPPSSKLLRTTVMDKDNLLLAEVSSNKDVTAVRQLLAANAEARCLVEFHSGNNICIMTLREDGFVWNQESFIRRHSGLYDGVARRNPFLRRMHNSPRYTSDSSQAASDDHDDDNDNDAGELMQIETVSVHEIRHEDCPRLYY</sequence>
<protein>
    <submittedName>
        <fullName evidence="2">Uncharacterized protein</fullName>
    </submittedName>
</protein>
<reference evidence="2" key="1">
    <citation type="submission" date="2022-07" db="EMBL/GenBank/DDBJ databases">
        <title>Phylogenomic reconstructions and comparative analyses of Kickxellomycotina fungi.</title>
        <authorList>
            <person name="Reynolds N.K."/>
            <person name="Stajich J.E."/>
            <person name="Barry K."/>
            <person name="Grigoriev I.V."/>
            <person name="Crous P."/>
            <person name="Smith M.E."/>
        </authorList>
    </citation>
    <scope>NUCLEOTIDE SEQUENCE</scope>
    <source>
        <strain evidence="2">IMI 214461</strain>
    </source>
</reference>
<proteinExistence type="predicted"/>
<evidence type="ECO:0000313" key="2">
    <source>
        <dbReference type="EMBL" id="KAJ2003296.1"/>
    </source>
</evidence>
<name>A0A9W8BII7_9FUNG</name>
<dbReference type="AlphaFoldDB" id="A0A9W8BII7"/>
<feature type="region of interest" description="Disordered" evidence="1">
    <location>
        <begin position="117"/>
        <end position="142"/>
    </location>
</feature>
<comment type="caution">
    <text evidence="2">The sequence shown here is derived from an EMBL/GenBank/DDBJ whole genome shotgun (WGS) entry which is preliminary data.</text>
</comment>